<gene>
    <name evidence="4" type="ORF">DCW48_00055</name>
</gene>
<sequence length="667" mass="75809">MKFAFIIFKYFPYGGVQRDMLRIAQDCIALGHEVTVFTGQWQGAKPDNLKVVVCESKGWLNHQKHENLIQNIQQEINDSHVDLIVGFNRMAGLDVYFAADSCFVAKAYDERPWWYRYTPRFKWFQRAEDAIFNVNGHCHILTLTQAEQSLFQRWYYTPDSRFHLIPPFLSQLRFGMPRDEYSDVDMDKRQVLRSDMRASFGFKAEDLVLLLVGSGFKTKGADRAVLSVHALPVALRQQVKLLIIGQDSAQHLNKQIAELGLVSQIKVLGGRDDIPQLMQASDVMIHPARRELAGHVLLEAMACGLPVITTDQCGYASHIEQAKAGVVLKSPFTQDALNTALLDFLQGHRQAYQETGRRYAQQLMQRNPGQAEARILTNIVDTMKTSPLKVALDTNNKDLLLWIAPEHDAQLKGMSFNDFMALSGFTVRAAANRKTMRVGIKDRSYFVKQHGGVGWKELVKNYLSAKRPVIGAMTEVHAIQTLTNLGIRTTPMAAYGVSGRCAATQQSFLLTEDLGDIVSLEDICKTWVTNPPSQTERQTMLIAVAKLAKRFHSAGLSHRDFYLCHIALQRNVIVTEDTEFYLLDLHRVLHHQPVHGSAVRKDIAGLIFSCMDYGFTAQDWDIFKAHYLPQDAKFWQQVDKRAHKLYARFNSDKFQKRVKAERDAVDY</sequence>
<dbReference type="InterPro" id="IPR011009">
    <property type="entry name" value="Kinase-like_dom_sf"/>
</dbReference>
<organism evidence="4 5">
    <name type="scientific">Methylotenera mobilis</name>
    <dbReference type="NCBI Taxonomy" id="359408"/>
    <lineage>
        <taxon>Bacteria</taxon>
        <taxon>Pseudomonadati</taxon>
        <taxon>Pseudomonadota</taxon>
        <taxon>Betaproteobacteria</taxon>
        <taxon>Nitrosomonadales</taxon>
        <taxon>Methylophilaceae</taxon>
        <taxon>Methylotenera</taxon>
    </lineage>
</organism>
<dbReference type="EMBL" id="DNAA01000003">
    <property type="protein sequence ID" value="HBA08137.1"/>
    <property type="molecule type" value="Genomic_DNA"/>
</dbReference>
<keyword evidence="4" id="KW-0418">Kinase</keyword>
<dbReference type="NCBIfam" id="NF011703">
    <property type="entry name" value="PRK15123.1"/>
    <property type="match status" value="1"/>
</dbReference>
<accession>A0A351R7W6</accession>
<dbReference type="Pfam" id="PF00534">
    <property type="entry name" value="Glycos_transf_1"/>
    <property type="match status" value="1"/>
</dbReference>
<dbReference type="CDD" id="cd03801">
    <property type="entry name" value="GT4_PimA-like"/>
    <property type="match status" value="1"/>
</dbReference>
<reference evidence="4 5" key="1">
    <citation type="journal article" date="2018" name="Nat. Biotechnol.">
        <title>A standardized bacterial taxonomy based on genome phylogeny substantially revises the tree of life.</title>
        <authorList>
            <person name="Parks D.H."/>
            <person name="Chuvochina M."/>
            <person name="Waite D.W."/>
            <person name="Rinke C."/>
            <person name="Skarshewski A."/>
            <person name="Chaumeil P.A."/>
            <person name="Hugenholtz P."/>
        </authorList>
    </citation>
    <scope>NUCLEOTIDE SEQUENCE [LARGE SCALE GENOMIC DNA]</scope>
    <source>
        <strain evidence="4">UBA9958</strain>
    </source>
</reference>
<dbReference type="PANTHER" id="PTHR12526:SF510">
    <property type="entry name" value="D-INOSITOL 3-PHOSPHATE GLYCOSYLTRANSFERASE"/>
    <property type="match status" value="1"/>
</dbReference>
<comment type="caution">
    <text evidence="4">The sequence shown here is derived from an EMBL/GenBank/DDBJ whole genome shotgun (WGS) entry which is preliminary data.</text>
</comment>
<dbReference type="GO" id="GO:0016757">
    <property type="term" value="F:glycosyltransferase activity"/>
    <property type="evidence" value="ECO:0007669"/>
    <property type="project" value="UniProtKB-KW"/>
</dbReference>
<dbReference type="STRING" id="1132855.GCA_000384255_00930"/>
<evidence type="ECO:0000256" key="1">
    <source>
        <dbReference type="ARBA" id="ARBA00022676"/>
    </source>
</evidence>
<dbReference type="Proteomes" id="UP000264313">
    <property type="component" value="Unassembled WGS sequence"/>
</dbReference>
<evidence type="ECO:0000256" key="2">
    <source>
        <dbReference type="ARBA" id="ARBA00022679"/>
    </source>
</evidence>
<name>A0A351R7W6_9PROT</name>
<keyword evidence="1" id="KW-0328">Glycosyltransferase</keyword>
<dbReference type="Pfam" id="PF06293">
    <property type="entry name" value="Kdo"/>
    <property type="match status" value="1"/>
</dbReference>
<dbReference type="InterPro" id="IPR001296">
    <property type="entry name" value="Glyco_trans_1"/>
</dbReference>
<dbReference type="SUPFAM" id="SSF56112">
    <property type="entry name" value="Protein kinase-like (PK-like)"/>
    <property type="match status" value="1"/>
</dbReference>
<evidence type="ECO:0000313" key="5">
    <source>
        <dbReference type="Proteomes" id="UP000264313"/>
    </source>
</evidence>
<dbReference type="PANTHER" id="PTHR12526">
    <property type="entry name" value="GLYCOSYLTRANSFERASE"/>
    <property type="match status" value="1"/>
</dbReference>
<dbReference type="AlphaFoldDB" id="A0A351R7W6"/>
<protein>
    <submittedName>
        <fullName evidence="4">Lipopolysaccharide core heptose(I) kinase RfaP</fullName>
    </submittedName>
</protein>
<evidence type="ECO:0000259" key="3">
    <source>
        <dbReference type="Pfam" id="PF00534"/>
    </source>
</evidence>
<feature type="domain" description="Glycosyl transferase family 1" evidence="3">
    <location>
        <begin position="195"/>
        <end position="356"/>
    </location>
</feature>
<evidence type="ECO:0000313" key="4">
    <source>
        <dbReference type="EMBL" id="HBA08137.1"/>
    </source>
</evidence>
<dbReference type="GO" id="GO:0016301">
    <property type="term" value="F:kinase activity"/>
    <property type="evidence" value="ECO:0007669"/>
    <property type="project" value="UniProtKB-KW"/>
</dbReference>
<dbReference type="Gene3D" id="3.40.50.2000">
    <property type="entry name" value="Glycogen Phosphorylase B"/>
    <property type="match status" value="2"/>
</dbReference>
<keyword evidence="2" id="KW-0808">Transferase</keyword>
<dbReference type="SUPFAM" id="SSF53756">
    <property type="entry name" value="UDP-Glycosyltransferase/glycogen phosphorylase"/>
    <property type="match status" value="1"/>
</dbReference>
<proteinExistence type="predicted"/>